<dbReference type="InterPro" id="IPR002347">
    <property type="entry name" value="SDR_fam"/>
</dbReference>
<keyword evidence="5" id="KW-1185">Reference proteome</keyword>
<comment type="similarity">
    <text evidence="1 3">Belongs to the short-chain dehydrogenases/reductases (SDR) family.</text>
</comment>
<dbReference type="PROSITE" id="PS00061">
    <property type="entry name" value="ADH_SHORT"/>
    <property type="match status" value="1"/>
</dbReference>
<keyword evidence="2" id="KW-0560">Oxidoreductase</keyword>
<evidence type="ECO:0000256" key="3">
    <source>
        <dbReference type="RuleBase" id="RU000363"/>
    </source>
</evidence>
<dbReference type="PRINTS" id="PR00081">
    <property type="entry name" value="GDHRDH"/>
</dbReference>
<reference evidence="4 5" key="1">
    <citation type="submission" date="2020-09" db="EMBL/GenBank/DDBJ databases">
        <title>Actinomycete isolated from the Camponotus japonicus Mayr.</title>
        <authorList>
            <person name="Gong X."/>
        </authorList>
    </citation>
    <scope>NUCLEOTIDE SEQUENCE [LARGE SCALE GENOMIC DNA]</scope>
    <source>
        <strain evidence="4 5">2C-HV3</strain>
    </source>
</reference>
<evidence type="ECO:0000256" key="2">
    <source>
        <dbReference type="ARBA" id="ARBA00023002"/>
    </source>
</evidence>
<accession>A0ABR8LF07</accession>
<evidence type="ECO:0000313" key="4">
    <source>
        <dbReference type="EMBL" id="MBD3147391.1"/>
    </source>
</evidence>
<dbReference type="EMBL" id="JACXRZ010000030">
    <property type="protein sequence ID" value="MBD3147391.1"/>
    <property type="molecule type" value="Genomic_DNA"/>
</dbReference>
<dbReference type="Pfam" id="PF00106">
    <property type="entry name" value="adh_short"/>
    <property type="match status" value="1"/>
</dbReference>
<dbReference type="InterPro" id="IPR020904">
    <property type="entry name" value="Sc_DH/Rdtase_CS"/>
</dbReference>
<dbReference type="PANTHER" id="PTHR44196:SF1">
    <property type="entry name" value="DEHYDROGENASE_REDUCTASE SDR FAMILY MEMBER 7B"/>
    <property type="match status" value="1"/>
</dbReference>
<proteinExistence type="inferred from homology"/>
<protein>
    <submittedName>
        <fullName evidence="4">SDR family oxidoreductase</fullName>
    </submittedName>
</protein>
<name>A0ABR8LF07_9ACTN</name>
<dbReference type="PANTHER" id="PTHR44196">
    <property type="entry name" value="DEHYDROGENASE/REDUCTASE SDR FAMILY MEMBER 7B"/>
    <property type="match status" value="1"/>
</dbReference>
<evidence type="ECO:0000256" key="1">
    <source>
        <dbReference type="ARBA" id="ARBA00006484"/>
    </source>
</evidence>
<dbReference type="RefSeq" id="WP_191054590.1">
    <property type="nucleotide sequence ID" value="NZ_JACXRZ010000030.1"/>
</dbReference>
<dbReference type="Gene3D" id="3.40.50.720">
    <property type="entry name" value="NAD(P)-binding Rossmann-like Domain"/>
    <property type="match status" value="1"/>
</dbReference>
<gene>
    <name evidence="4" type="ORF">IEQ31_30055</name>
</gene>
<comment type="caution">
    <text evidence="4">The sequence shown here is derived from an EMBL/GenBank/DDBJ whole genome shotgun (WGS) entry which is preliminary data.</text>
</comment>
<dbReference type="CDD" id="cd05233">
    <property type="entry name" value="SDR_c"/>
    <property type="match status" value="1"/>
</dbReference>
<organism evidence="4 5">
    <name type="scientific">Microbispora bryophytorum subsp. camponoti</name>
    <dbReference type="NCBI Taxonomy" id="1677852"/>
    <lineage>
        <taxon>Bacteria</taxon>
        <taxon>Bacillati</taxon>
        <taxon>Actinomycetota</taxon>
        <taxon>Actinomycetes</taxon>
        <taxon>Streptosporangiales</taxon>
        <taxon>Streptosporangiaceae</taxon>
        <taxon>Microbispora</taxon>
    </lineage>
</organism>
<sequence>MTRRTGTTRFTGKVAVVTGAGSGIGRALALRLAGSGAALAISDVDAAGLAETADRCKAGGADVKADHLDVTDRDAVVSYAGDVLTRFGTVNQLYNNAGIAYYGEVERARLEDVEHIFKVNFWGAVYATTAFLPHLVASGDGHLVTVSSLFGLITFPGQSAYNASKFAVRGFTEALRQEMLAARHPVHVTCVHPGGIRTGITRRLAVADGLDADAIAGVFDRRLALHSPEMAAAVILDGVRRRRARVVVGAEAKALDWLARVTPSGSQRAGVLMARLLGLSPSPRSAL</sequence>
<dbReference type="PRINTS" id="PR00080">
    <property type="entry name" value="SDRFAMILY"/>
</dbReference>
<dbReference type="SUPFAM" id="SSF51735">
    <property type="entry name" value="NAD(P)-binding Rossmann-fold domains"/>
    <property type="match status" value="1"/>
</dbReference>
<evidence type="ECO:0000313" key="5">
    <source>
        <dbReference type="Proteomes" id="UP000653231"/>
    </source>
</evidence>
<dbReference type="InterPro" id="IPR036291">
    <property type="entry name" value="NAD(P)-bd_dom_sf"/>
</dbReference>
<dbReference type="GeneID" id="97251500"/>
<dbReference type="Proteomes" id="UP000653231">
    <property type="component" value="Unassembled WGS sequence"/>
</dbReference>